<organism evidence="2 3">
    <name type="scientific">Maribacter flavus</name>
    <dbReference type="NCBI Taxonomy" id="1658664"/>
    <lineage>
        <taxon>Bacteria</taxon>
        <taxon>Pseudomonadati</taxon>
        <taxon>Bacteroidota</taxon>
        <taxon>Flavobacteriia</taxon>
        <taxon>Flavobacteriales</taxon>
        <taxon>Flavobacteriaceae</taxon>
        <taxon>Maribacter</taxon>
    </lineage>
</organism>
<reference evidence="2 3" key="1">
    <citation type="submission" date="2024-01" db="EMBL/GenBank/DDBJ databases">
        <title>Maribacter spp. originated from different algae showed divergent polysaccharides utilization ability.</title>
        <authorList>
            <person name="Wang H."/>
            <person name="Wu Y."/>
        </authorList>
    </citation>
    <scope>NUCLEOTIDE SEQUENCE [LARGE SCALE GENOMIC DNA]</scope>
    <source>
        <strain evidence="2 3">KPT27_14</strain>
    </source>
</reference>
<dbReference type="EMBL" id="JAZDDF010000001">
    <property type="protein sequence ID" value="MEE1971963.1"/>
    <property type="molecule type" value="Genomic_DNA"/>
</dbReference>
<keyword evidence="1" id="KW-0812">Transmembrane</keyword>
<proteinExistence type="predicted"/>
<evidence type="ECO:0000313" key="3">
    <source>
        <dbReference type="Proteomes" id="UP001343698"/>
    </source>
</evidence>
<dbReference type="Proteomes" id="UP001343698">
    <property type="component" value="Unassembled WGS sequence"/>
</dbReference>
<keyword evidence="3" id="KW-1185">Reference proteome</keyword>
<name>A0ABU7IG91_9FLAO</name>
<gene>
    <name evidence="2" type="ORF">V1H85_05870</name>
</gene>
<evidence type="ECO:0000256" key="1">
    <source>
        <dbReference type="SAM" id="Phobius"/>
    </source>
</evidence>
<evidence type="ECO:0000313" key="2">
    <source>
        <dbReference type="EMBL" id="MEE1971963.1"/>
    </source>
</evidence>
<keyword evidence="1" id="KW-1133">Transmembrane helix</keyword>
<comment type="caution">
    <text evidence="2">The sequence shown here is derived from an EMBL/GenBank/DDBJ whole genome shotgun (WGS) entry which is preliminary data.</text>
</comment>
<dbReference type="RefSeq" id="WP_272636678.1">
    <property type="nucleotide sequence ID" value="NZ_JAZDDF010000001.1"/>
</dbReference>
<sequence length="55" mass="6188">MKQGEEKTEFVKEPEKEKQGYIFQKDKKTKLGTAIVIGFLILMILGVVLSGVAFE</sequence>
<accession>A0ABU7IG91</accession>
<keyword evidence="1" id="KW-0472">Membrane</keyword>
<protein>
    <submittedName>
        <fullName evidence="2">Uncharacterized protein</fullName>
    </submittedName>
</protein>
<feature type="transmembrane region" description="Helical" evidence="1">
    <location>
        <begin position="31"/>
        <end position="54"/>
    </location>
</feature>